<accession>A0A0J8GS11</accession>
<evidence type="ECO:0000313" key="2">
    <source>
        <dbReference type="EMBL" id="KMT64089.1"/>
    </source>
</evidence>
<protein>
    <submittedName>
        <fullName evidence="2">Acetyltransferase</fullName>
    </submittedName>
</protein>
<keyword evidence="2" id="KW-0808">Transferase</keyword>
<comment type="caution">
    <text evidence="2">The sequence shown here is derived from an EMBL/GenBank/DDBJ whole genome shotgun (WGS) entry which is preliminary data.</text>
</comment>
<dbReference type="EMBL" id="LAZL01000031">
    <property type="protein sequence ID" value="KMT64089.1"/>
    <property type="molecule type" value="Genomic_DNA"/>
</dbReference>
<name>A0A0J8GS11_9ALTE</name>
<dbReference type="CDD" id="cd04301">
    <property type="entry name" value="NAT_SF"/>
    <property type="match status" value="1"/>
</dbReference>
<dbReference type="Proteomes" id="UP000037600">
    <property type="component" value="Unassembled WGS sequence"/>
</dbReference>
<evidence type="ECO:0000259" key="1">
    <source>
        <dbReference type="PROSITE" id="PS51186"/>
    </source>
</evidence>
<dbReference type="PANTHER" id="PTHR43451">
    <property type="entry name" value="ACETYLTRANSFERASE (GNAT) FAMILY PROTEIN"/>
    <property type="match status" value="1"/>
</dbReference>
<dbReference type="RefSeq" id="WP_048694761.1">
    <property type="nucleotide sequence ID" value="NZ_KQ130503.1"/>
</dbReference>
<sequence length="147" mass="16859">MHIRAAKTNDVVKISELVTSLSHFYLTKSENELPEWFAQTLTHSAFLKRLESHEYSNFIYELDGEIIGYLAMKGNSHLFHLFVSEKHQGKGLSRALWEFATSVCISNTYTLRSSIYAIPVYRKFGFIESDTAGEKDGISFQPMELRV</sequence>
<gene>
    <name evidence="2" type="ORF">XM47_16000</name>
</gene>
<evidence type="ECO:0000313" key="3">
    <source>
        <dbReference type="Proteomes" id="UP000037600"/>
    </source>
</evidence>
<keyword evidence="3" id="KW-1185">Reference proteome</keyword>
<organism evidence="2 3">
    <name type="scientific">Catenovulum maritimum</name>
    <dbReference type="NCBI Taxonomy" id="1513271"/>
    <lineage>
        <taxon>Bacteria</taxon>
        <taxon>Pseudomonadati</taxon>
        <taxon>Pseudomonadota</taxon>
        <taxon>Gammaproteobacteria</taxon>
        <taxon>Alteromonadales</taxon>
        <taxon>Alteromonadaceae</taxon>
        <taxon>Catenovulum</taxon>
    </lineage>
</organism>
<dbReference type="Pfam" id="PF13673">
    <property type="entry name" value="Acetyltransf_10"/>
    <property type="match status" value="1"/>
</dbReference>
<reference evidence="2 3" key="1">
    <citation type="submission" date="2015-04" db="EMBL/GenBank/DDBJ databases">
        <title>Draft Genome Sequence of the Novel Agar-Digesting Marine Bacterium Q1.</title>
        <authorList>
            <person name="Li Y."/>
            <person name="Li D."/>
            <person name="Chen G."/>
            <person name="Du Z."/>
        </authorList>
    </citation>
    <scope>NUCLEOTIDE SEQUENCE [LARGE SCALE GENOMIC DNA]</scope>
    <source>
        <strain evidence="2 3">Q1</strain>
    </source>
</reference>
<dbReference type="InterPro" id="IPR016181">
    <property type="entry name" value="Acyl_CoA_acyltransferase"/>
</dbReference>
<dbReference type="AlphaFoldDB" id="A0A0J8GS11"/>
<dbReference type="Gene3D" id="3.40.630.30">
    <property type="match status" value="1"/>
</dbReference>
<dbReference type="PANTHER" id="PTHR43451:SF1">
    <property type="entry name" value="ACETYLTRANSFERASE"/>
    <property type="match status" value="1"/>
</dbReference>
<dbReference type="STRING" id="1513271.XM47_16000"/>
<dbReference type="InterPro" id="IPR000182">
    <property type="entry name" value="GNAT_dom"/>
</dbReference>
<dbReference type="PROSITE" id="PS51186">
    <property type="entry name" value="GNAT"/>
    <property type="match status" value="1"/>
</dbReference>
<feature type="domain" description="N-acetyltransferase" evidence="1">
    <location>
        <begin position="1"/>
        <end position="147"/>
    </location>
</feature>
<dbReference type="SUPFAM" id="SSF55729">
    <property type="entry name" value="Acyl-CoA N-acyltransferases (Nat)"/>
    <property type="match status" value="1"/>
</dbReference>
<dbReference type="GO" id="GO:0016747">
    <property type="term" value="F:acyltransferase activity, transferring groups other than amino-acyl groups"/>
    <property type="evidence" value="ECO:0007669"/>
    <property type="project" value="InterPro"/>
</dbReference>
<proteinExistence type="predicted"/>
<dbReference type="OrthoDB" id="9789605at2"/>
<dbReference type="InterPro" id="IPR052564">
    <property type="entry name" value="N-acetyltrans/Recomb-assoc"/>
</dbReference>